<feature type="transmembrane region" description="Helical" evidence="2">
    <location>
        <begin position="29"/>
        <end position="59"/>
    </location>
</feature>
<feature type="region of interest" description="Disordered" evidence="1">
    <location>
        <begin position="129"/>
        <end position="180"/>
    </location>
</feature>
<name>A0A6C0DCK8_9ZZZZ</name>
<dbReference type="EMBL" id="MN739580">
    <property type="protein sequence ID" value="QHT14237.1"/>
    <property type="molecule type" value="Genomic_DNA"/>
</dbReference>
<proteinExistence type="predicted"/>
<evidence type="ECO:0000313" key="3">
    <source>
        <dbReference type="EMBL" id="QHT14237.1"/>
    </source>
</evidence>
<accession>A0A6C0DCK8</accession>
<dbReference type="AlphaFoldDB" id="A0A6C0DCK8"/>
<sequence length="202" mass="21480">MAQKIGVEFVLLVIFVLFGLANYKRNYFLVTSAIAVAAYMISNSVHVVVGIFIGSFVLYQFNTIMKPAPSVEPVGYSEGFQVKDPISIHQRIEEAQVPVVKPSMITGVLESPEILDNLQVASVGSEEVGSARRVQPAGAKGMPEPIPTPRDSADQLPVSGSYETQVPKANPPLQNGPDNQGILTALIAKGTALFSGESPAGK</sequence>
<reference evidence="3" key="1">
    <citation type="journal article" date="2020" name="Nature">
        <title>Giant virus diversity and host interactions through global metagenomics.</title>
        <authorList>
            <person name="Schulz F."/>
            <person name="Roux S."/>
            <person name="Paez-Espino D."/>
            <person name="Jungbluth S."/>
            <person name="Walsh D.A."/>
            <person name="Denef V.J."/>
            <person name="McMahon K.D."/>
            <person name="Konstantinidis K.T."/>
            <person name="Eloe-Fadrosh E.A."/>
            <person name="Kyrpides N.C."/>
            <person name="Woyke T."/>
        </authorList>
    </citation>
    <scope>NUCLEOTIDE SEQUENCE</scope>
    <source>
        <strain evidence="3">GVMAG-M-3300023174-137</strain>
    </source>
</reference>
<keyword evidence="2" id="KW-0812">Transmembrane</keyword>
<organism evidence="3">
    <name type="scientific">viral metagenome</name>
    <dbReference type="NCBI Taxonomy" id="1070528"/>
    <lineage>
        <taxon>unclassified sequences</taxon>
        <taxon>metagenomes</taxon>
        <taxon>organismal metagenomes</taxon>
    </lineage>
</organism>
<keyword evidence="2" id="KW-0472">Membrane</keyword>
<keyword evidence="2" id="KW-1133">Transmembrane helix</keyword>
<evidence type="ECO:0000256" key="1">
    <source>
        <dbReference type="SAM" id="MobiDB-lite"/>
    </source>
</evidence>
<protein>
    <submittedName>
        <fullName evidence="3">Uncharacterized protein</fullName>
    </submittedName>
</protein>
<evidence type="ECO:0000256" key="2">
    <source>
        <dbReference type="SAM" id="Phobius"/>
    </source>
</evidence>
<feature type="transmembrane region" description="Helical" evidence="2">
    <location>
        <begin position="5"/>
        <end position="23"/>
    </location>
</feature>